<evidence type="ECO:0000313" key="1">
    <source>
        <dbReference type="Proteomes" id="UP000887565"/>
    </source>
</evidence>
<dbReference type="Proteomes" id="UP000887565">
    <property type="component" value="Unplaced"/>
</dbReference>
<organism evidence="1 2">
    <name type="scientific">Romanomermis culicivorax</name>
    <name type="common">Nematode worm</name>
    <dbReference type="NCBI Taxonomy" id="13658"/>
    <lineage>
        <taxon>Eukaryota</taxon>
        <taxon>Metazoa</taxon>
        <taxon>Ecdysozoa</taxon>
        <taxon>Nematoda</taxon>
        <taxon>Enoplea</taxon>
        <taxon>Dorylaimia</taxon>
        <taxon>Mermithida</taxon>
        <taxon>Mermithoidea</taxon>
        <taxon>Mermithidae</taxon>
        <taxon>Romanomermis</taxon>
    </lineage>
</organism>
<proteinExistence type="predicted"/>
<dbReference type="AlphaFoldDB" id="A0A915J9A0"/>
<name>A0A915J9A0_ROMCU</name>
<keyword evidence="1" id="KW-1185">Reference proteome</keyword>
<sequence length="99" mass="10847">MIFKALMPNGSRQSCSSSALNNDVNLASKSSMFKSSSKNNSSRKGSWKVTASRIPLAASSGMVVILPFCCRRNLAVEDTTDKRSITLRCPPRTLWYLDG</sequence>
<evidence type="ECO:0000313" key="2">
    <source>
        <dbReference type="WBParaSite" id="nRc.2.0.1.t22280-RA"/>
    </source>
</evidence>
<dbReference type="WBParaSite" id="nRc.2.0.1.t22280-RA">
    <property type="protein sequence ID" value="nRc.2.0.1.t22280-RA"/>
    <property type="gene ID" value="nRc.2.0.1.g22280"/>
</dbReference>
<protein>
    <submittedName>
        <fullName evidence="2">Uncharacterized protein</fullName>
    </submittedName>
</protein>
<reference evidence="2" key="1">
    <citation type="submission" date="2022-11" db="UniProtKB">
        <authorList>
            <consortium name="WormBaseParasite"/>
        </authorList>
    </citation>
    <scope>IDENTIFICATION</scope>
</reference>
<accession>A0A915J9A0</accession>